<dbReference type="AlphaFoldDB" id="D6RNU6"/>
<sequence>MAHPVLVSSKMCTNHSHQDIHHIERKMLRMRKGGWSVDGMNASDFEDVAGRYGGRLMLVSEGGEDGATKVWWMSEREAVVVIVVGVIESKEFVKKALGERQGVVTEGRRRSEGCETSSVEPL</sequence>
<feature type="region of interest" description="Disordered" evidence="1">
    <location>
        <begin position="101"/>
        <end position="122"/>
    </location>
</feature>
<dbReference type="EMBL" id="AACS02000007">
    <property type="protein sequence ID" value="EFI27348.1"/>
    <property type="molecule type" value="Genomic_DNA"/>
</dbReference>
<protein>
    <submittedName>
        <fullName evidence="2">Uncharacterized protein</fullName>
    </submittedName>
</protein>
<dbReference type="RefSeq" id="XP_002910842.1">
    <property type="nucleotide sequence ID" value="XM_002910796.1"/>
</dbReference>
<dbReference type="InParanoid" id="D6RNU6"/>
<keyword evidence="3" id="KW-1185">Reference proteome</keyword>
<reference evidence="2 3" key="1">
    <citation type="journal article" date="2010" name="Proc. Natl. Acad. Sci. U.S.A.">
        <title>Insights into evolution of multicellular fungi from the assembled chromosomes of the mushroom Coprinopsis cinerea (Coprinus cinereus).</title>
        <authorList>
            <person name="Stajich J.E."/>
            <person name="Wilke S.K."/>
            <person name="Ahren D."/>
            <person name="Au C.H."/>
            <person name="Birren B.W."/>
            <person name="Borodovsky M."/>
            <person name="Burns C."/>
            <person name="Canback B."/>
            <person name="Casselton L.A."/>
            <person name="Cheng C.K."/>
            <person name="Deng J."/>
            <person name="Dietrich F.S."/>
            <person name="Fargo D.C."/>
            <person name="Farman M.L."/>
            <person name="Gathman A.C."/>
            <person name="Goldberg J."/>
            <person name="Guigo R."/>
            <person name="Hoegger P.J."/>
            <person name="Hooker J.B."/>
            <person name="Huggins A."/>
            <person name="James T.Y."/>
            <person name="Kamada T."/>
            <person name="Kilaru S."/>
            <person name="Kodira C."/>
            <person name="Kues U."/>
            <person name="Kupfer D."/>
            <person name="Kwan H.S."/>
            <person name="Lomsadze A."/>
            <person name="Li W."/>
            <person name="Lilly W.W."/>
            <person name="Ma L.J."/>
            <person name="Mackey A.J."/>
            <person name="Manning G."/>
            <person name="Martin F."/>
            <person name="Muraguchi H."/>
            <person name="Natvig D.O."/>
            <person name="Palmerini H."/>
            <person name="Ramesh M.A."/>
            <person name="Rehmeyer C.J."/>
            <person name="Roe B.A."/>
            <person name="Shenoy N."/>
            <person name="Stanke M."/>
            <person name="Ter-Hovhannisyan V."/>
            <person name="Tunlid A."/>
            <person name="Velagapudi R."/>
            <person name="Vision T.J."/>
            <person name="Zeng Q."/>
            <person name="Zolan M.E."/>
            <person name="Pukkila P.J."/>
        </authorList>
    </citation>
    <scope>NUCLEOTIDE SEQUENCE [LARGE SCALE GENOMIC DNA]</scope>
    <source>
        <strain evidence="3">Okayama-7 / 130 / ATCC MYA-4618 / FGSC 9003</strain>
    </source>
</reference>
<comment type="caution">
    <text evidence="2">The sequence shown here is derived from an EMBL/GenBank/DDBJ whole genome shotgun (WGS) entry which is preliminary data.</text>
</comment>
<dbReference type="VEuPathDB" id="FungiDB:CC1G_14821"/>
<accession>D6RNU6</accession>
<dbReference type="GeneID" id="9380312"/>
<evidence type="ECO:0000313" key="2">
    <source>
        <dbReference type="EMBL" id="EFI27348.1"/>
    </source>
</evidence>
<dbReference type="Proteomes" id="UP000001861">
    <property type="component" value="Unassembled WGS sequence"/>
</dbReference>
<dbReference type="HOGENOM" id="CLU_2026608_0_0_1"/>
<proteinExistence type="predicted"/>
<gene>
    <name evidence="2" type="ORF">CC1G_14821</name>
</gene>
<organism evidence="2 3">
    <name type="scientific">Coprinopsis cinerea (strain Okayama-7 / 130 / ATCC MYA-4618 / FGSC 9003)</name>
    <name type="common">Inky cap fungus</name>
    <name type="synonym">Hormographiella aspergillata</name>
    <dbReference type="NCBI Taxonomy" id="240176"/>
    <lineage>
        <taxon>Eukaryota</taxon>
        <taxon>Fungi</taxon>
        <taxon>Dikarya</taxon>
        <taxon>Basidiomycota</taxon>
        <taxon>Agaricomycotina</taxon>
        <taxon>Agaricomycetes</taxon>
        <taxon>Agaricomycetidae</taxon>
        <taxon>Agaricales</taxon>
        <taxon>Agaricineae</taxon>
        <taxon>Psathyrellaceae</taxon>
        <taxon>Coprinopsis</taxon>
    </lineage>
</organism>
<evidence type="ECO:0000256" key="1">
    <source>
        <dbReference type="SAM" id="MobiDB-lite"/>
    </source>
</evidence>
<dbReference type="KEGG" id="cci:CC1G_14821"/>
<name>D6RNU6_COPC7</name>
<evidence type="ECO:0000313" key="3">
    <source>
        <dbReference type="Proteomes" id="UP000001861"/>
    </source>
</evidence>